<dbReference type="GO" id="GO:0005216">
    <property type="term" value="F:monoatomic ion channel activity"/>
    <property type="evidence" value="ECO:0007669"/>
    <property type="project" value="InterPro"/>
</dbReference>
<dbReference type="Pfam" id="PF00520">
    <property type="entry name" value="Ion_trans"/>
    <property type="match status" value="1"/>
</dbReference>
<feature type="compositionally biased region" description="Basic and acidic residues" evidence="6">
    <location>
        <begin position="1230"/>
        <end position="1270"/>
    </location>
</feature>
<dbReference type="PANTHER" id="PTHR10582">
    <property type="entry name" value="TRANSIENT RECEPTOR POTENTIAL ION CHANNEL PROTEIN"/>
    <property type="match status" value="1"/>
</dbReference>
<evidence type="ECO:0000259" key="8">
    <source>
        <dbReference type="Pfam" id="PF00520"/>
    </source>
</evidence>
<sequence length="1658" mass="185840">MTEDKPCSLPVALASIAFLEGVQATAPLESAYDGGARFSGFSNPALLATKRGRRTPAASRESMEKFFIETSKAICSQTLQRDLRWTKVDGLTGDAGMNLLHIFVLLYRDTDKVPIEAIKHLVDLAPLESLHLSEPQVPGRFPSSPLSLALGIPNSSAEEEEQQGGAAVEILIDVVTHMVRRLEEWAKNEGGGALPPVFLFQNPRLQAENLQRCCDQILHIFKCTFNSFVSLLLHCCIQEVPAGRFVPLVGSPHKQGGFRRLFFKSAVKFASGKGRGGAVCSLTSFVANTLVYDPVIKMRFVVYRQIVAFWPLLHRLVNLSDMSEIVGSEDEDDAEALVLHPWVQVTVLYKWYAYGRTFIMLEVVIGISEIAVFVLYGASLLGCAWPPRNAPEESEETFRDLNDAEGACAVGHTEKCDFGSLVCRWVGQGVNGWVNMRITLWVAMFCMLFLFCTREFFELTGFLDQPQGGRGIRMRANLRAYCRDVFNFFILTAVIAALFVLLMLDAASLFPDASGGEEGKLRARKRQDASMLVLFALVLLGMFVRLLENYRAFKQIGAYTAAVFLVFKDAGWFLFLLMTVQIAFSLLFAILLNTETEPEESVSVLLAFYKAYAFGLLGDFGDLLETMDTRWFIIVVLIVFHIILNVVMLNLLISVVSDSWAKSNDKKSLYITQERMQAIFNVESVYARHRLKDSDVFPQCIFVAEAEKNGTTEGLRALNIRLTQTTQGGGGDEGGPGGAARPDHREDKSKGEDAEDKQRARMDKLDSSMRACRSMLSSVDAKIAGFEERVLRGRSTFLVNSTDRTRNCGKGEECPFSHEPSHKPFQYRLFVHWWYDKLKYIQRSQGSDGSLDNKWWVPLLREEDATKDIEKAALEDFKVWETQTFQTLQKFPLDSGGNMAGLRGSQHDGASSSIDVATERNRGGYERMRRDPHVTRRPESPSGSRGRFSSPSSAAAAPSRRDALQRSQVASRGSPLPYGSLGMVPFEAWFSAEERNVSESTGGWGLPRTQGSPAPSSRFGSSSRREENSGHTEQGRPVYPHPPIVATLDQGQRVGSGEGASIDRGKRSRALGGCLHPPPQKRRFEEAVGSTEGGYGRAKSRTWSQPVTVTYEEKLPHGGTSRQIRERPLEEVPKFIESLVEQRRCQERPRCFHYYASGRCQGGQRCEMFHASWESVQDMRGFIRQHKTVLTQLMKEHPDEYRDRWWFKMLSVMHDRSGLRAAQREYAQSGRREHVFPDEEADWHEKDEYSQQDGEDRRDDRTSRSGRDWMDGCSLLSGEDGRDDRTSRAGWDGRDECPQRGGADESDDRTFRGGWDGRDEYPQRGGADGRDDRTFRGGWDGRDEYPQREGADGRDDRTSGRGWDGRDEYPQRGGADGRDDRTSGRGWDGRDEYPQRGGADERDDRTSGRGWDGRDEYPQRGGADGRDDRTSGRGWDGRDEGGADGRDDRTSGRGWDGRDEYPQRGGADGRDDRTSGRGWDGRDEYPQRGGADRRLDGRDDRTSGRGWDGRDEYPQRGGADGRDDRTSGRGWDGRDEYPQRGGADGRDDRTSRRGWDGRDEYPQRGGADGRDDRTSGRGWDGRDEYPQRGGADGRDDRTSGRGWDGRDEYPQRGGADGRDDRTSGRGWDGRDEYPQRGGADGRLDGRDDLSCSRALPLA</sequence>
<organism evidence="9">
    <name type="scientific">Chromera velia CCMP2878</name>
    <dbReference type="NCBI Taxonomy" id="1169474"/>
    <lineage>
        <taxon>Eukaryota</taxon>
        <taxon>Sar</taxon>
        <taxon>Alveolata</taxon>
        <taxon>Colpodellida</taxon>
        <taxon>Chromeraceae</taxon>
        <taxon>Chromera</taxon>
    </lineage>
</organism>
<dbReference type="EMBL" id="CDMZ01000142">
    <property type="protein sequence ID" value="CEM07729.1"/>
    <property type="molecule type" value="Genomic_DNA"/>
</dbReference>
<feature type="compositionally biased region" description="Basic and acidic residues" evidence="6">
    <location>
        <begin position="1308"/>
        <end position="1650"/>
    </location>
</feature>
<feature type="transmembrane region" description="Helical" evidence="7">
    <location>
        <begin position="604"/>
        <end position="624"/>
    </location>
</feature>
<dbReference type="GO" id="GO:0005886">
    <property type="term" value="C:plasma membrane"/>
    <property type="evidence" value="ECO:0007669"/>
    <property type="project" value="TreeGrafter"/>
</dbReference>
<feature type="region of interest" description="Disordered" evidence="6">
    <location>
        <begin position="1227"/>
        <end position="1658"/>
    </location>
</feature>
<keyword evidence="5 7" id="KW-0472">Membrane</keyword>
<feature type="transmembrane region" description="Helical" evidence="7">
    <location>
        <begin position="529"/>
        <end position="547"/>
    </location>
</feature>
<evidence type="ECO:0000256" key="4">
    <source>
        <dbReference type="ARBA" id="ARBA00022989"/>
    </source>
</evidence>
<reference evidence="9" key="1">
    <citation type="submission" date="2014-11" db="EMBL/GenBank/DDBJ databases">
        <authorList>
            <person name="Otto D Thomas"/>
            <person name="Naeem Raeece"/>
        </authorList>
    </citation>
    <scope>NUCLEOTIDE SEQUENCE</scope>
</reference>
<comment type="subcellular location">
    <subcellularLocation>
        <location evidence="1">Membrane</location>
        <topology evidence="1">Multi-pass membrane protein</topology>
    </subcellularLocation>
</comment>
<evidence type="ECO:0000256" key="1">
    <source>
        <dbReference type="ARBA" id="ARBA00004141"/>
    </source>
</evidence>
<feature type="compositionally biased region" description="Basic and acidic residues" evidence="6">
    <location>
        <begin position="1023"/>
        <end position="1034"/>
    </location>
</feature>
<feature type="compositionally biased region" description="Basic and acidic residues" evidence="6">
    <location>
        <begin position="917"/>
        <end position="939"/>
    </location>
</feature>
<dbReference type="VEuPathDB" id="CryptoDB:Cvel_15335"/>
<dbReference type="InterPro" id="IPR005821">
    <property type="entry name" value="Ion_trans_dom"/>
</dbReference>
<proteinExistence type="predicted"/>
<feature type="compositionally biased region" description="Low complexity" evidence="6">
    <location>
        <begin position="1011"/>
        <end position="1022"/>
    </location>
</feature>
<feature type="transmembrane region" description="Helical" evidence="7">
    <location>
        <begin position="485"/>
        <end position="509"/>
    </location>
</feature>
<evidence type="ECO:0000256" key="2">
    <source>
        <dbReference type="ARBA" id="ARBA00022692"/>
    </source>
</evidence>
<gene>
    <name evidence="9" type="ORF">Cvel_15335</name>
</gene>
<feature type="compositionally biased region" description="Basic and acidic residues" evidence="6">
    <location>
        <begin position="741"/>
        <end position="764"/>
    </location>
</feature>
<feature type="domain" description="Ion transport" evidence="8">
    <location>
        <begin position="470"/>
        <end position="666"/>
    </location>
</feature>
<protein>
    <recommendedName>
        <fullName evidence="8">Ion transport domain-containing protein</fullName>
    </recommendedName>
</protein>
<evidence type="ECO:0000313" key="9">
    <source>
        <dbReference type="EMBL" id="CEM07729.1"/>
    </source>
</evidence>
<dbReference type="InterPro" id="IPR024862">
    <property type="entry name" value="TRPV"/>
</dbReference>
<feature type="region of interest" description="Disordered" evidence="6">
    <location>
        <begin position="895"/>
        <end position="978"/>
    </location>
</feature>
<feature type="transmembrane region" description="Helical" evidence="7">
    <location>
        <begin position="358"/>
        <end position="378"/>
    </location>
</feature>
<feature type="transmembrane region" description="Helical" evidence="7">
    <location>
        <begin position="631"/>
        <end position="653"/>
    </location>
</feature>
<feature type="transmembrane region" description="Helical" evidence="7">
    <location>
        <begin position="559"/>
        <end position="592"/>
    </location>
</feature>
<evidence type="ECO:0000256" key="6">
    <source>
        <dbReference type="SAM" id="MobiDB-lite"/>
    </source>
</evidence>
<dbReference type="GO" id="GO:0098703">
    <property type="term" value="P:calcium ion import across plasma membrane"/>
    <property type="evidence" value="ECO:0007669"/>
    <property type="project" value="TreeGrafter"/>
</dbReference>
<feature type="compositionally biased region" description="Gly residues" evidence="6">
    <location>
        <begin position="727"/>
        <end position="738"/>
    </location>
</feature>
<feature type="transmembrane region" description="Helical" evidence="7">
    <location>
        <begin position="438"/>
        <end position="464"/>
    </location>
</feature>
<keyword evidence="4 7" id="KW-1133">Transmembrane helix</keyword>
<dbReference type="PANTHER" id="PTHR10582:SF2">
    <property type="entry name" value="INACTIVE"/>
    <property type="match status" value="1"/>
</dbReference>
<keyword evidence="2 7" id="KW-0812">Transmembrane</keyword>
<evidence type="ECO:0000256" key="7">
    <source>
        <dbReference type="SAM" id="Phobius"/>
    </source>
</evidence>
<feature type="region of interest" description="Disordered" evidence="6">
    <location>
        <begin position="724"/>
        <end position="764"/>
    </location>
</feature>
<name>A0A0G4F665_9ALVE</name>
<accession>A0A0G4F665</accession>
<feature type="region of interest" description="Disordered" evidence="6">
    <location>
        <begin position="998"/>
        <end position="1081"/>
    </location>
</feature>
<feature type="compositionally biased region" description="Basic and acidic residues" evidence="6">
    <location>
        <begin position="1279"/>
        <end position="1298"/>
    </location>
</feature>
<feature type="compositionally biased region" description="Low complexity" evidence="6">
    <location>
        <begin position="940"/>
        <end position="958"/>
    </location>
</feature>
<keyword evidence="3" id="KW-0677">Repeat</keyword>
<evidence type="ECO:0000256" key="5">
    <source>
        <dbReference type="ARBA" id="ARBA00023136"/>
    </source>
</evidence>
<evidence type="ECO:0000256" key="3">
    <source>
        <dbReference type="ARBA" id="ARBA00022737"/>
    </source>
</evidence>